<dbReference type="PANTHER" id="PTHR15711">
    <property type="entry name" value="RAP GTPASE-ACTIVATING PROTEIN"/>
    <property type="match status" value="1"/>
</dbReference>
<keyword evidence="3" id="KW-1133">Transmembrane helix</keyword>
<dbReference type="KEGG" id="tng:GSTEN00015351G001"/>
<protein>
    <submittedName>
        <fullName evidence="5">(spotted green pufferfish) hypothetical protein</fullName>
    </submittedName>
</protein>
<feature type="region of interest" description="Disordered" evidence="2">
    <location>
        <begin position="220"/>
        <end position="250"/>
    </location>
</feature>
<dbReference type="AlphaFoldDB" id="Q4SNC5"/>
<feature type="transmembrane region" description="Helical" evidence="3">
    <location>
        <begin position="456"/>
        <end position="480"/>
    </location>
</feature>
<dbReference type="GO" id="GO:0051056">
    <property type="term" value="P:regulation of small GTPase mediated signal transduction"/>
    <property type="evidence" value="ECO:0007669"/>
    <property type="project" value="InterPro"/>
</dbReference>
<gene>
    <name evidence="5" type="ORF">GSTENG00015351001</name>
</gene>
<proteinExistence type="predicted"/>
<dbReference type="Gene3D" id="3.40.50.11210">
    <property type="entry name" value="Rap/Ran-GAP"/>
    <property type="match status" value="1"/>
</dbReference>
<keyword evidence="3" id="KW-0472">Membrane</keyword>
<reference evidence="5" key="2">
    <citation type="submission" date="2004-02" db="EMBL/GenBank/DDBJ databases">
        <authorList>
            <consortium name="Genoscope"/>
            <consortium name="Whitehead Institute Centre for Genome Research"/>
        </authorList>
    </citation>
    <scope>NUCLEOTIDE SEQUENCE</scope>
</reference>
<dbReference type="PROSITE" id="PS50085">
    <property type="entry name" value="RAPGAP"/>
    <property type="match status" value="1"/>
</dbReference>
<keyword evidence="1" id="KW-0343">GTPase activation</keyword>
<dbReference type="PANTHER" id="PTHR15711:SF1">
    <property type="entry name" value="RAP1 GTPASE-ACTIVATING PROTEIN 1-LIKE"/>
    <property type="match status" value="1"/>
</dbReference>
<accession>Q4SNC5</accession>
<dbReference type="InterPro" id="IPR000331">
    <property type="entry name" value="Rap/Ran_GAP_dom"/>
</dbReference>
<dbReference type="InterPro" id="IPR035974">
    <property type="entry name" value="Rap/Ran-GAP_sf"/>
</dbReference>
<feature type="region of interest" description="Disordered" evidence="2">
    <location>
        <begin position="542"/>
        <end position="596"/>
    </location>
</feature>
<evidence type="ECO:0000256" key="1">
    <source>
        <dbReference type="ARBA" id="ARBA00022468"/>
    </source>
</evidence>
<dbReference type="Pfam" id="PF02145">
    <property type="entry name" value="Rap_GAP"/>
    <property type="match status" value="2"/>
</dbReference>
<organism evidence="5">
    <name type="scientific">Tetraodon nigroviridis</name>
    <name type="common">Spotted green pufferfish</name>
    <name type="synonym">Chelonodon nigroviridis</name>
    <dbReference type="NCBI Taxonomy" id="99883"/>
    <lineage>
        <taxon>Eukaryota</taxon>
        <taxon>Metazoa</taxon>
        <taxon>Chordata</taxon>
        <taxon>Craniata</taxon>
        <taxon>Vertebrata</taxon>
        <taxon>Euteleostomi</taxon>
        <taxon>Actinopterygii</taxon>
        <taxon>Neopterygii</taxon>
        <taxon>Teleostei</taxon>
        <taxon>Neoteleostei</taxon>
        <taxon>Acanthomorphata</taxon>
        <taxon>Eupercaria</taxon>
        <taxon>Tetraodontiformes</taxon>
        <taxon>Tetradontoidea</taxon>
        <taxon>Tetraodontidae</taxon>
        <taxon>Tetraodon</taxon>
    </lineage>
</organism>
<dbReference type="OrthoDB" id="2499658at2759"/>
<dbReference type="SUPFAM" id="SSF111347">
    <property type="entry name" value="Rap/Ran-GAP"/>
    <property type="match status" value="1"/>
</dbReference>
<name>Q4SNC5_TETNG</name>
<dbReference type="EMBL" id="CAAE01014543">
    <property type="protein sequence ID" value="CAF97857.1"/>
    <property type="molecule type" value="Genomic_DNA"/>
</dbReference>
<dbReference type="GO" id="GO:0005737">
    <property type="term" value="C:cytoplasm"/>
    <property type="evidence" value="ECO:0007669"/>
    <property type="project" value="TreeGrafter"/>
</dbReference>
<evidence type="ECO:0000256" key="3">
    <source>
        <dbReference type="SAM" id="Phobius"/>
    </source>
</evidence>
<feature type="compositionally biased region" description="Polar residues" evidence="2">
    <location>
        <begin position="572"/>
        <end position="585"/>
    </location>
</feature>
<reference evidence="5" key="1">
    <citation type="journal article" date="2004" name="Nature">
        <title>Genome duplication in the teleost fish Tetraodon nigroviridis reveals the early vertebrate proto-karyotype.</title>
        <authorList>
            <person name="Jaillon O."/>
            <person name="Aury J.-M."/>
            <person name="Brunet F."/>
            <person name="Petit J.-L."/>
            <person name="Stange-Thomann N."/>
            <person name="Mauceli E."/>
            <person name="Bouneau L."/>
            <person name="Fischer C."/>
            <person name="Ozouf-Costaz C."/>
            <person name="Bernot A."/>
            <person name="Nicaud S."/>
            <person name="Jaffe D."/>
            <person name="Fisher S."/>
            <person name="Lutfalla G."/>
            <person name="Dossat C."/>
            <person name="Segurens B."/>
            <person name="Dasilva C."/>
            <person name="Salanoubat M."/>
            <person name="Levy M."/>
            <person name="Boudet N."/>
            <person name="Castellano S."/>
            <person name="Anthouard V."/>
            <person name="Jubin C."/>
            <person name="Castelli V."/>
            <person name="Katinka M."/>
            <person name="Vacherie B."/>
            <person name="Biemont C."/>
            <person name="Skalli Z."/>
            <person name="Cattolico L."/>
            <person name="Poulain J."/>
            <person name="De Berardinis V."/>
            <person name="Cruaud C."/>
            <person name="Duprat S."/>
            <person name="Brottier P."/>
            <person name="Coutanceau J.-P."/>
            <person name="Gouzy J."/>
            <person name="Parra G."/>
            <person name="Lardier G."/>
            <person name="Chapple C."/>
            <person name="McKernan K.J."/>
            <person name="McEwan P."/>
            <person name="Bosak S."/>
            <person name="Kellis M."/>
            <person name="Volff J.-N."/>
            <person name="Guigo R."/>
            <person name="Zody M.C."/>
            <person name="Mesirov J."/>
            <person name="Lindblad-Toh K."/>
            <person name="Birren B."/>
            <person name="Nusbaum C."/>
            <person name="Kahn D."/>
            <person name="Robinson-Rechavi M."/>
            <person name="Laudet V."/>
            <person name="Schachter V."/>
            <person name="Quetier F."/>
            <person name="Saurin W."/>
            <person name="Scarpelli C."/>
            <person name="Wincker P."/>
            <person name="Lander E.S."/>
            <person name="Weissenbach J."/>
            <person name="Roest Crollius H."/>
        </authorList>
    </citation>
    <scope>NUCLEOTIDE SEQUENCE [LARGE SCALE GENOMIC DNA]</scope>
</reference>
<feature type="compositionally biased region" description="Basic and acidic residues" evidence="2">
    <location>
        <begin position="561"/>
        <end position="571"/>
    </location>
</feature>
<evidence type="ECO:0000256" key="2">
    <source>
        <dbReference type="SAM" id="MobiDB-lite"/>
    </source>
</evidence>
<comment type="caution">
    <text evidence="5">The sequence shown here is derived from an EMBL/GenBank/DDBJ whole genome shotgun (WGS) entry which is preliminary data.</text>
</comment>
<keyword evidence="3" id="KW-0812">Transmembrane</keyword>
<evidence type="ECO:0000259" key="4">
    <source>
        <dbReference type="PROSITE" id="PS50085"/>
    </source>
</evidence>
<feature type="domain" description="Rap-GAP" evidence="4">
    <location>
        <begin position="210"/>
        <end position="521"/>
    </location>
</feature>
<evidence type="ECO:0000313" key="5">
    <source>
        <dbReference type="EMBL" id="CAF97857.1"/>
    </source>
</evidence>
<dbReference type="GO" id="GO:0005096">
    <property type="term" value="F:GTPase activator activity"/>
    <property type="evidence" value="ECO:0007669"/>
    <property type="project" value="UniProtKB-KW"/>
</dbReference>
<dbReference type="InterPro" id="IPR050989">
    <property type="entry name" value="Rap1_Ran_GAP"/>
</dbReference>
<sequence>MATMDRFTHEDEARTEPVTEDRILDILDSPAGDGKSFITASSNQKDTELFEIIEKLQVSGSVEVWCWCFSTPGLVPQGSRIDEQRCEFPLPLKVPLHLKLCLCVCLKRATAVAFCLFQSQYLTVSGELPLILPSKSAGYWTDPPVERLVDVSPTTSQSGLHPESYDIMERDGEAKIYHRFFRPRVSPTAEGTRCLPSTGVSIPSSFPPEPSLVHSRGSLPGAPGSVCVPGGGGEQAAGHRGGHPQQQGGERGVCGVPVCPGGDGPAAGLHWVKWDWVSSHERPVQQMSPLPVFRFRGGLDVCHGQTGSEAVYTSFHGREIMFHVATKLPFTDGDPQQVSRRPVSTLSPEVPHRSQIPFAPVFVVQLQRKRHIGNDIVALVYQEGKTPFLSDIIKSHFLHCFLVVRRIPNPEKTDKTAYQVSVTAREDVPPFGPVLPDPPIFTEVGNKANINIIDSISYVFFSCIAAIWGVLITFFFTLMFQQSLLREFLLTKLINAEISCYKAQQFSRLELRTRCSLLENLQAELSTRSRCMVGDPSVSALPSAESARGTTEGSGGFIENFKTEKDCESERSSGPISALSDSLGTTEELGYLQEDA</sequence>